<feature type="domain" description="BTB" evidence="1">
    <location>
        <begin position="59"/>
        <end position="131"/>
    </location>
</feature>
<dbReference type="Gene3D" id="3.30.710.10">
    <property type="entry name" value="Potassium Channel Kv1.1, Chain A"/>
    <property type="match status" value="1"/>
</dbReference>
<evidence type="ECO:0000313" key="2">
    <source>
        <dbReference type="EMBL" id="KEP46309.1"/>
    </source>
</evidence>
<organism evidence="2 3">
    <name type="scientific">Rhizoctonia solani 123E</name>
    <dbReference type="NCBI Taxonomy" id="1423351"/>
    <lineage>
        <taxon>Eukaryota</taxon>
        <taxon>Fungi</taxon>
        <taxon>Dikarya</taxon>
        <taxon>Basidiomycota</taxon>
        <taxon>Agaricomycotina</taxon>
        <taxon>Agaricomycetes</taxon>
        <taxon>Cantharellales</taxon>
        <taxon>Ceratobasidiaceae</taxon>
        <taxon>Rhizoctonia</taxon>
    </lineage>
</organism>
<dbReference type="Pfam" id="PF00651">
    <property type="entry name" value="BTB"/>
    <property type="match status" value="1"/>
</dbReference>
<dbReference type="CDD" id="cd18186">
    <property type="entry name" value="BTB_POZ_ZBTB_KLHL-like"/>
    <property type="match status" value="1"/>
</dbReference>
<dbReference type="AlphaFoldDB" id="A0A074RHR8"/>
<evidence type="ECO:0000313" key="3">
    <source>
        <dbReference type="Proteomes" id="UP000027456"/>
    </source>
</evidence>
<sequence length="322" mass="36343">MEFHRFADGNITGKRNLVIPTCASRWVMELDPNNAQIFAGQGSITIMATRHSTFYFDETLVVLKVENVLFKVHKYHLLQSETFSDMFKVPQTGDSIEGATPETPIVLNGVTAADFEALLTVLYARRCSNVQLTLASPMIVSAFRLAHMWNFSDLRAYLLAQAEETLSDAEKIDFAKKFGIQNWLVPAYLNLCRRSTPPTTDEATKLGLDDVLMVFRLREQYRAWDPIWASSSNPDSAEKFCDRCFGFSYHSPSFGATSSPFTFAPPSQPIPSIASSSTHKCSVCDKDTRSYFRRNRLAELNNTEQSLEKRLEMWVEGGCEPE</sequence>
<dbReference type="EMBL" id="AZST01001170">
    <property type="protein sequence ID" value="KEP46309.1"/>
    <property type="molecule type" value="Genomic_DNA"/>
</dbReference>
<accession>A0A074RHR8</accession>
<dbReference type="InterPro" id="IPR000210">
    <property type="entry name" value="BTB/POZ_dom"/>
</dbReference>
<dbReference type="Proteomes" id="UP000027456">
    <property type="component" value="Unassembled WGS sequence"/>
</dbReference>
<dbReference type="SMART" id="SM00225">
    <property type="entry name" value="BTB"/>
    <property type="match status" value="1"/>
</dbReference>
<comment type="caution">
    <text evidence="2">The sequence shown here is derived from an EMBL/GenBank/DDBJ whole genome shotgun (WGS) entry which is preliminary data.</text>
</comment>
<reference evidence="2 3" key="1">
    <citation type="submission" date="2013-12" db="EMBL/GenBank/DDBJ databases">
        <authorList>
            <person name="Cubeta M."/>
            <person name="Pakala S."/>
            <person name="Fedorova N."/>
            <person name="Thomas E."/>
            <person name="Dean R."/>
            <person name="Jabaji S."/>
            <person name="Neate S."/>
            <person name="Toda T."/>
            <person name="Tavantzis S."/>
            <person name="Vilgalys R."/>
            <person name="Bharathan N."/>
            <person name="Pakala S."/>
            <person name="Losada L.S."/>
            <person name="Zafar N."/>
            <person name="Nierman W."/>
        </authorList>
    </citation>
    <scope>NUCLEOTIDE SEQUENCE [LARGE SCALE GENOMIC DNA]</scope>
    <source>
        <strain evidence="2 3">123E</strain>
    </source>
</reference>
<protein>
    <submittedName>
        <fullName evidence="2">BTB/POZ domain protein</fullName>
    </submittedName>
</protein>
<evidence type="ECO:0000259" key="1">
    <source>
        <dbReference type="PROSITE" id="PS50097"/>
    </source>
</evidence>
<keyword evidence="3" id="KW-1185">Reference proteome</keyword>
<dbReference type="SUPFAM" id="SSF54695">
    <property type="entry name" value="POZ domain"/>
    <property type="match status" value="1"/>
</dbReference>
<dbReference type="InterPro" id="IPR011333">
    <property type="entry name" value="SKP1/BTB/POZ_sf"/>
</dbReference>
<proteinExistence type="predicted"/>
<name>A0A074RHR8_9AGAM</name>
<dbReference type="OrthoDB" id="2367075at2759"/>
<dbReference type="PROSITE" id="PS50097">
    <property type="entry name" value="BTB"/>
    <property type="match status" value="1"/>
</dbReference>
<dbReference type="HOGENOM" id="CLU_047592_1_0_1"/>
<dbReference type="STRING" id="1423351.A0A074RHR8"/>
<gene>
    <name evidence="2" type="ORF">V565_206280</name>
</gene>